<dbReference type="AlphaFoldDB" id="A0AAD7KDY8"/>
<proteinExistence type="predicted"/>
<dbReference type="GO" id="GO:0016020">
    <property type="term" value="C:membrane"/>
    <property type="evidence" value="ECO:0007669"/>
    <property type="project" value="TreeGrafter"/>
</dbReference>
<organism evidence="4 5">
    <name type="scientific">Mycena metata</name>
    <dbReference type="NCBI Taxonomy" id="1033252"/>
    <lineage>
        <taxon>Eukaryota</taxon>
        <taxon>Fungi</taxon>
        <taxon>Dikarya</taxon>
        <taxon>Basidiomycota</taxon>
        <taxon>Agaricomycotina</taxon>
        <taxon>Agaricomycetes</taxon>
        <taxon>Agaricomycetidae</taxon>
        <taxon>Agaricales</taxon>
        <taxon>Marasmiineae</taxon>
        <taxon>Mycenaceae</taxon>
        <taxon>Mycena</taxon>
    </lineage>
</organism>
<dbReference type="GO" id="GO:0051087">
    <property type="term" value="F:protein-folding chaperone binding"/>
    <property type="evidence" value="ECO:0007669"/>
    <property type="project" value="InterPro"/>
</dbReference>
<dbReference type="InterPro" id="IPR039773">
    <property type="entry name" value="BAG_chaperone_regulator"/>
</dbReference>
<keyword evidence="1" id="KW-0143">Chaperone</keyword>
<evidence type="ECO:0000256" key="1">
    <source>
        <dbReference type="ARBA" id="ARBA00023186"/>
    </source>
</evidence>
<evidence type="ECO:0000313" key="4">
    <source>
        <dbReference type="EMBL" id="KAJ7783334.1"/>
    </source>
</evidence>
<dbReference type="GO" id="GO:0000774">
    <property type="term" value="F:adenyl-nucleotide exchange factor activity"/>
    <property type="evidence" value="ECO:0007669"/>
    <property type="project" value="TreeGrafter"/>
</dbReference>
<dbReference type="Gene3D" id="1.20.58.120">
    <property type="entry name" value="BAG domain"/>
    <property type="match status" value="3"/>
</dbReference>
<feature type="region of interest" description="Disordered" evidence="2">
    <location>
        <begin position="570"/>
        <end position="591"/>
    </location>
</feature>
<dbReference type="GO" id="GO:0050821">
    <property type="term" value="P:protein stabilization"/>
    <property type="evidence" value="ECO:0007669"/>
    <property type="project" value="TreeGrafter"/>
</dbReference>
<comment type="caution">
    <text evidence="4">The sequence shown here is derived from an EMBL/GenBank/DDBJ whole genome shotgun (WGS) entry which is preliminary data.</text>
</comment>
<evidence type="ECO:0000313" key="5">
    <source>
        <dbReference type="Proteomes" id="UP001215598"/>
    </source>
</evidence>
<sequence>MTQNTLPLATPIPHYLATEVLDKSAGNWTAWEKTILSCLTLVGLEGYPIGDVPCPNPATDPSGATNWRANDRAIISFLILKASQVEQQYIAAHAAGGAKAVWDALSTRHSDATLQIRLLREAFSVRYGVDPPAVTSARIDALATRIFALGPINKATLVSAVMAHAVQGDLESFAGERRRASTSKQSRQDADRSSAEQAALSAIAAETTILERELSPAVSDFLQSTQETSEEQWTLLLEQLFQVLGRLDAISVSPTWIQATAAKATALAELQRLQSRMENSTPATPTVESHGTQTALVSEAEKLAIASIATEMTKVHRELAPAVASYLQQDSDARQRSSLIEALVQSLARLDAIVMQPDWEGKFHRRRAIEEVLTLLNTLEWLPASNSTPPSNHSISKAEQDFIALIASEVANVQNVLAPAVATFPRSNPQPGDEKERRDLSRLLFETVQRLEATHINLDWERARRESRRLVRAVQKLMSELDALPTCTEEQVVIDKIAAEQSKIQFLLFPAVTAYLGNPTEKERLRLSELLFQAIERLDEFTLPSEWERARMERREAIHEVQRLHDNLAPAIPARNPSSPQTPQLQDRTEENAATLVKNERSRIQYLLAPAIHFFLQKPNEKERTRLSELLIQALERLDGIVMEPEWEACRQGRRTAVLEVQKLQDILDVSPP</sequence>
<feature type="region of interest" description="Disordered" evidence="2">
    <location>
        <begin position="174"/>
        <end position="197"/>
    </location>
</feature>
<evidence type="ECO:0000259" key="3">
    <source>
        <dbReference type="PROSITE" id="PS51035"/>
    </source>
</evidence>
<reference evidence="4" key="1">
    <citation type="submission" date="2023-03" db="EMBL/GenBank/DDBJ databases">
        <title>Massive genome expansion in bonnet fungi (Mycena s.s.) driven by repeated elements and novel gene families across ecological guilds.</title>
        <authorList>
            <consortium name="Lawrence Berkeley National Laboratory"/>
            <person name="Harder C.B."/>
            <person name="Miyauchi S."/>
            <person name="Viragh M."/>
            <person name="Kuo A."/>
            <person name="Thoen E."/>
            <person name="Andreopoulos B."/>
            <person name="Lu D."/>
            <person name="Skrede I."/>
            <person name="Drula E."/>
            <person name="Henrissat B."/>
            <person name="Morin E."/>
            <person name="Kohler A."/>
            <person name="Barry K."/>
            <person name="LaButti K."/>
            <person name="Morin E."/>
            <person name="Salamov A."/>
            <person name="Lipzen A."/>
            <person name="Mereny Z."/>
            <person name="Hegedus B."/>
            <person name="Baldrian P."/>
            <person name="Stursova M."/>
            <person name="Weitz H."/>
            <person name="Taylor A."/>
            <person name="Grigoriev I.V."/>
            <person name="Nagy L.G."/>
            <person name="Martin F."/>
            <person name="Kauserud H."/>
        </authorList>
    </citation>
    <scope>NUCLEOTIDE SEQUENCE</scope>
    <source>
        <strain evidence="4">CBHHK182m</strain>
    </source>
</reference>
<dbReference type="Pfam" id="PF02179">
    <property type="entry name" value="BAG"/>
    <property type="match status" value="4"/>
</dbReference>
<accession>A0AAD7KDY8</accession>
<dbReference type="GO" id="GO:0005634">
    <property type="term" value="C:nucleus"/>
    <property type="evidence" value="ECO:0007669"/>
    <property type="project" value="TreeGrafter"/>
</dbReference>
<dbReference type="SUPFAM" id="SSF63491">
    <property type="entry name" value="BAG domain"/>
    <property type="match status" value="3"/>
</dbReference>
<feature type="compositionally biased region" description="Polar residues" evidence="2">
    <location>
        <begin position="576"/>
        <end position="586"/>
    </location>
</feature>
<name>A0AAD7KDY8_9AGAR</name>
<dbReference type="PANTHER" id="PTHR12329:SF16">
    <property type="entry name" value="BAG FAMILY MOLECULAR CHAPERONE REGULATOR 1"/>
    <property type="match status" value="1"/>
</dbReference>
<dbReference type="PANTHER" id="PTHR12329">
    <property type="entry name" value="BCL2-ASSOCIATED ATHANOGENE"/>
    <property type="match status" value="1"/>
</dbReference>
<dbReference type="EMBL" id="JARKIB010000003">
    <property type="protein sequence ID" value="KAJ7783334.1"/>
    <property type="molecule type" value="Genomic_DNA"/>
</dbReference>
<dbReference type="SMART" id="SM00264">
    <property type="entry name" value="BAG"/>
    <property type="match status" value="4"/>
</dbReference>
<dbReference type="InterPro" id="IPR003103">
    <property type="entry name" value="BAG_domain"/>
</dbReference>
<gene>
    <name evidence="4" type="ORF">B0H16DRAFT_490133</name>
</gene>
<feature type="domain" description="BAG" evidence="3">
    <location>
        <begin position="620"/>
        <end position="672"/>
    </location>
</feature>
<keyword evidence="5" id="KW-1185">Reference proteome</keyword>
<dbReference type="GO" id="GO:0005829">
    <property type="term" value="C:cytosol"/>
    <property type="evidence" value="ECO:0007669"/>
    <property type="project" value="TreeGrafter"/>
</dbReference>
<dbReference type="Proteomes" id="UP001215598">
    <property type="component" value="Unassembled WGS sequence"/>
</dbReference>
<evidence type="ECO:0000256" key="2">
    <source>
        <dbReference type="SAM" id="MobiDB-lite"/>
    </source>
</evidence>
<dbReference type="PROSITE" id="PS51035">
    <property type="entry name" value="BAG"/>
    <property type="match status" value="1"/>
</dbReference>
<dbReference type="InterPro" id="IPR036533">
    <property type="entry name" value="BAG_dom_sf"/>
</dbReference>
<protein>
    <recommendedName>
        <fullName evidence="3">BAG domain-containing protein</fullName>
    </recommendedName>
</protein>